<evidence type="ECO:0000256" key="10">
    <source>
        <dbReference type="ARBA" id="ARBA00022989"/>
    </source>
</evidence>
<feature type="transmembrane region" description="Helical" evidence="13">
    <location>
        <begin position="420"/>
        <end position="441"/>
    </location>
</feature>
<evidence type="ECO:0000313" key="15">
    <source>
        <dbReference type="EMBL" id="MEA5258733.1"/>
    </source>
</evidence>
<evidence type="ECO:0000313" key="16">
    <source>
        <dbReference type="Proteomes" id="UP001304671"/>
    </source>
</evidence>
<reference evidence="15 16" key="1">
    <citation type="submission" date="2023-12" db="EMBL/GenBank/DDBJ databases">
        <title>Novel species of the genus Arcicella isolated from rivers.</title>
        <authorList>
            <person name="Lu H."/>
        </authorList>
    </citation>
    <scope>NUCLEOTIDE SEQUENCE [LARGE SCALE GENOMIC DNA]</scope>
    <source>
        <strain evidence="15 16">LMG 21963</strain>
    </source>
</reference>
<dbReference type="InterPro" id="IPR036412">
    <property type="entry name" value="HAD-like_sf"/>
</dbReference>
<evidence type="ECO:0000256" key="6">
    <source>
        <dbReference type="ARBA" id="ARBA00022692"/>
    </source>
</evidence>
<evidence type="ECO:0000256" key="2">
    <source>
        <dbReference type="ARBA" id="ARBA00006024"/>
    </source>
</evidence>
<evidence type="ECO:0000256" key="3">
    <source>
        <dbReference type="ARBA" id="ARBA00022448"/>
    </source>
</evidence>
<feature type="transmembrane region" description="Helical" evidence="13">
    <location>
        <begin position="743"/>
        <end position="764"/>
    </location>
</feature>
<keyword evidence="5" id="KW-0597">Phosphoprotein</keyword>
<evidence type="ECO:0000256" key="11">
    <source>
        <dbReference type="ARBA" id="ARBA00023065"/>
    </source>
</evidence>
<dbReference type="NCBIfam" id="TIGR01494">
    <property type="entry name" value="ATPase_P-type"/>
    <property type="match status" value="1"/>
</dbReference>
<feature type="transmembrane region" description="Helical" evidence="13">
    <location>
        <begin position="447"/>
        <end position="470"/>
    </location>
</feature>
<keyword evidence="12 13" id="KW-0472">Membrane</keyword>
<dbReference type="InterPro" id="IPR018303">
    <property type="entry name" value="ATPase_P-typ_P_site"/>
</dbReference>
<evidence type="ECO:0000256" key="5">
    <source>
        <dbReference type="ARBA" id="ARBA00022553"/>
    </source>
</evidence>
<dbReference type="PRINTS" id="PR00119">
    <property type="entry name" value="CATATPASE"/>
</dbReference>
<keyword evidence="11" id="KW-0406">Ion transport</keyword>
<dbReference type="PROSITE" id="PS50846">
    <property type="entry name" value="HMA_2"/>
    <property type="match status" value="1"/>
</dbReference>
<evidence type="ECO:0000256" key="13">
    <source>
        <dbReference type="SAM" id="Phobius"/>
    </source>
</evidence>
<feature type="transmembrane region" description="Helical" evidence="13">
    <location>
        <begin position="240"/>
        <end position="256"/>
    </location>
</feature>
<dbReference type="InterPro" id="IPR001757">
    <property type="entry name" value="P_typ_ATPase"/>
</dbReference>
<dbReference type="PANTHER" id="PTHR43520:SF5">
    <property type="entry name" value="CATION-TRANSPORTING P-TYPE ATPASE-RELATED"/>
    <property type="match status" value="1"/>
</dbReference>
<feature type="domain" description="HMA" evidence="14">
    <location>
        <begin position="87"/>
        <end position="157"/>
    </location>
</feature>
<keyword evidence="4" id="KW-1003">Cell membrane</keyword>
<dbReference type="SUPFAM" id="SSF81653">
    <property type="entry name" value="Calcium ATPase, transduction domain A"/>
    <property type="match status" value="1"/>
</dbReference>
<gene>
    <name evidence="15" type="ORF">VB264_13130</name>
</gene>
<dbReference type="Pfam" id="PF00702">
    <property type="entry name" value="Hydrolase"/>
    <property type="match status" value="1"/>
</dbReference>
<feature type="transmembrane region" description="Helical" evidence="13">
    <location>
        <begin position="268"/>
        <end position="287"/>
    </location>
</feature>
<evidence type="ECO:0000256" key="8">
    <source>
        <dbReference type="ARBA" id="ARBA00022842"/>
    </source>
</evidence>
<proteinExistence type="inferred from homology"/>
<feature type="transmembrane region" description="Helical" evidence="13">
    <location>
        <begin position="207"/>
        <end position="228"/>
    </location>
</feature>
<dbReference type="Gene3D" id="3.40.50.1000">
    <property type="entry name" value="HAD superfamily/HAD-like"/>
    <property type="match status" value="1"/>
</dbReference>
<dbReference type="EMBL" id="JAYFUL010000020">
    <property type="protein sequence ID" value="MEA5258733.1"/>
    <property type="molecule type" value="Genomic_DNA"/>
</dbReference>
<keyword evidence="3" id="KW-0813">Transport</keyword>
<evidence type="ECO:0000256" key="7">
    <source>
        <dbReference type="ARBA" id="ARBA00022723"/>
    </source>
</evidence>
<comment type="caution">
    <text evidence="15">The sequence shown here is derived from an EMBL/GenBank/DDBJ whole genome shotgun (WGS) entry which is preliminary data.</text>
</comment>
<sequence length="802" mass="90281">MIATTDIAQLCFHCGNECPDDHIHIEEKFFCCDGCKTVYEILDQNNLCNYYEIEKKAGNTPQISRFDFLDNPEIAKTLLDFQNESISKVTFYIPTIHCSSCLYLLENLFRLHEGIERSQVDFLKKQVAVTFNHNVAQHGISFRQLAELLSSVGYEPLMSLNDVVKEKQKPNDRKLLTQLGLAGFCAGNIMLFSFPEYLGLQDDTYKLLFGYLNIVLAIPVVFYSASSYFESVYKSLRKGIVNIDFPILLSILVAFFRGTYEVVFNHGAGYFDSVTGLIFFLLIGKWFQQKTYHFLSFERDYKSYFPLAVTRLVMGVQESVSVSALKKGDKILIRNGELIPADSLLYKGEARIDYSFVTGEAALENKELGDFLFAGGRQVGGTIEMEVLKDVSQSYLTQLWNNDTFQKEQQSRIKVFSNLVGKYFTFGVLTLAFSVATYWYFQDSSKMLNAFSAILIIACPCTLSLSYPFALGNGLRILGKQHFYLKNVDVIETMANCDTIVFDKTGTITTSEGAKPHFQGKRPLSVFEEMLVVSLAHNSSHPISQKIKEISHEKQFLAIEGFKETPGKGIEGKYHGHLVKLGSGNFVNSSLEKEFNSFSASVAHLSIDDEYLGYFALPNHYRADIEKTIKNLGENYETYLLSGDNQHEKTHLESWFTSKEHLRFECSPHEKLSFILKLQAQGKKVIMIGDGLNDAGALKQAEIGIAVTDDTLNFTPMSDGILSAEHLKDFPAFLKYSRFALKLIRFSYIFSLMYNCVGLTFAVQGTLSPIVAAILMPLNSITLVGIASIGMVFKGKSLFKEK</sequence>
<keyword evidence="16" id="KW-1185">Reference proteome</keyword>
<evidence type="ECO:0000256" key="12">
    <source>
        <dbReference type="ARBA" id="ARBA00023136"/>
    </source>
</evidence>
<dbReference type="Proteomes" id="UP001304671">
    <property type="component" value="Unassembled WGS sequence"/>
</dbReference>
<dbReference type="SUPFAM" id="SSF55008">
    <property type="entry name" value="HMA, heavy metal-associated domain"/>
    <property type="match status" value="1"/>
</dbReference>
<feature type="transmembrane region" description="Helical" evidence="13">
    <location>
        <begin position="175"/>
        <end position="195"/>
    </location>
</feature>
<dbReference type="InterPro" id="IPR036163">
    <property type="entry name" value="HMA_dom_sf"/>
</dbReference>
<dbReference type="InterPro" id="IPR023299">
    <property type="entry name" value="ATPase_P-typ_cyto_dom_N"/>
</dbReference>
<dbReference type="Gene3D" id="2.70.150.10">
    <property type="entry name" value="Calcium-transporting ATPase, cytoplasmic transduction domain A"/>
    <property type="match status" value="1"/>
</dbReference>
<dbReference type="Gene3D" id="3.40.1110.10">
    <property type="entry name" value="Calcium-transporting ATPase, cytoplasmic domain N"/>
    <property type="match status" value="1"/>
</dbReference>
<dbReference type="Pfam" id="PF12156">
    <property type="entry name" value="ATPase-cat_bd"/>
    <property type="match status" value="1"/>
</dbReference>
<dbReference type="Gene3D" id="1.20.1110.10">
    <property type="entry name" value="Calcium-transporting ATPase, transmembrane domain"/>
    <property type="match status" value="1"/>
</dbReference>
<evidence type="ECO:0000259" key="14">
    <source>
        <dbReference type="PROSITE" id="PS50846"/>
    </source>
</evidence>
<dbReference type="SUPFAM" id="SSF56784">
    <property type="entry name" value="HAD-like"/>
    <property type="match status" value="1"/>
</dbReference>
<evidence type="ECO:0000256" key="4">
    <source>
        <dbReference type="ARBA" id="ARBA00022475"/>
    </source>
</evidence>
<dbReference type="SUPFAM" id="SSF81665">
    <property type="entry name" value="Calcium ATPase, transmembrane domain M"/>
    <property type="match status" value="1"/>
</dbReference>
<keyword evidence="9" id="KW-1278">Translocase</keyword>
<keyword evidence="7" id="KW-0479">Metal-binding</keyword>
<dbReference type="InterPro" id="IPR023298">
    <property type="entry name" value="ATPase_P-typ_TM_dom_sf"/>
</dbReference>
<comment type="similarity">
    <text evidence="2">Belongs to the cation transport ATPase (P-type) (TC 3.A.3) family. Type IB subfamily.</text>
</comment>
<dbReference type="PROSITE" id="PS00154">
    <property type="entry name" value="ATPASE_E1_E2"/>
    <property type="match status" value="1"/>
</dbReference>
<evidence type="ECO:0000256" key="9">
    <source>
        <dbReference type="ARBA" id="ARBA00022967"/>
    </source>
</evidence>
<feature type="transmembrane region" description="Helical" evidence="13">
    <location>
        <begin position="770"/>
        <end position="793"/>
    </location>
</feature>
<comment type="subcellular location">
    <subcellularLocation>
        <location evidence="1">Cell membrane</location>
        <topology evidence="1">Multi-pass membrane protein</topology>
    </subcellularLocation>
</comment>
<dbReference type="InterPro" id="IPR021993">
    <property type="entry name" value="ATPase-cat-bd"/>
</dbReference>
<keyword evidence="6 13" id="KW-0812">Transmembrane</keyword>
<dbReference type="RefSeq" id="WP_323250039.1">
    <property type="nucleotide sequence ID" value="NZ_JAYFUL010000020.1"/>
</dbReference>
<keyword evidence="8" id="KW-0460">Magnesium</keyword>
<accession>A0ABU5QNT5</accession>
<dbReference type="InterPro" id="IPR023214">
    <property type="entry name" value="HAD_sf"/>
</dbReference>
<dbReference type="InterPro" id="IPR059000">
    <property type="entry name" value="ATPase_P-type_domA"/>
</dbReference>
<organism evidence="15 16">
    <name type="scientific">Arcicella aquatica</name>
    <dbReference type="NCBI Taxonomy" id="217141"/>
    <lineage>
        <taxon>Bacteria</taxon>
        <taxon>Pseudomonadati</taxon>
        <taxon>Bacteroidota</taxon>
        <taxon>Cytophagia</taxon>
        <taxon>Cytophagales</taxon>
        <taxon>Flectobacillaceae</taxon>
        <taxon>Arcicella</taxon>
    </lineage>
</organism>
<protein>
    <submittedName>
        <fullName evidence="15">Heavy metal translocating P-type ATPase metal-binding domain-containing protein</fullName>
    </submittedName>
</protein>
<name>A0ABU5QNT5_9BACT</name>
<dbReference type="Pfam" id="PF00122">
    <property type="entry name" value="E1-E2_ATPase"/>
    <property type="match status" value="1"/>
</dbReference>
<dbReference type="InterPro" id="IPR008250">
    <property type="entry name" value="ATPase_P-typ_transduc_dom_A_sf"/>
</dbReference>
<dbReference type="CDD" id="cd00371">
    <property type="entry name" value="HMA"/>
    <property type="match status" value="1"/>
</dbReference>
<evidence type="ECO:0000256" key="1">
    <source>
        <dbReference type="ARBA" id="ARBA00004651"/>
    </source>
</evidence>
<dbReference type="PANTHER" id="PTHR43520">
    <property type="entry name" value="ATP7, ISOFORM B"/>
    <property type="match status" value="1"/>
</dbReference>
<dbReference type="InterPro" id="IPR006121">
    <property type="entry name" value="HMA_dom"/>
</dbReference>
<keyword evidence="10 13" id="KW-1133">Transmembrane helix</keyword>
<dbReference type="Gene3D" id="3.30.70.100">
    <property type="match status" value="1"/>
</dbReference>